<evidence type="ECO:0000259" key="2">
    <source>
        <dbReference type="Pfam" id="PF02120"/>
    </source>
</evidence>
<feature type="compositionally biased region" description="Low complexity" evidence="1">
    <location>
        <begin position="237"/>
        <end position="258"/>
    </location>
</feature>
<feature type="compositionally biased region" description="Low complexity" evidence="1">
    <location>
        <begin position="656"/>
        <end position="668"/>
    </location>
</feature>
<keyword evidence="4" id="KW-1185">Reference proteome</keyword>
<feature type="compositionally biased region" description="Basic and acidic residues" evidence="1">
    <location>
        <begin position="751"/>
        <end position="784"/>
    </location>
</feature>
<reference evidence="3" key="1">
    <citation type="submission" date="2021-03" db="EMBL/GenBank/DDBJ databases">
        <title>Acanthopleuribacteraceae sp. M133.</title>
        <authorList>
            <person name="Wang G."/>
        </authorList>
    </citation>
    <scope>NUCLEOTIDE SEQUENCE</scope>
    <source>
        <strain evidence="3">M133</strain>
    </source>
</reference>
<evidence type="ECO:0000313" key="3">
    <source>
        <dbReference type="EMBL" id="QTD52035.1"/>
    </source>
</evidence>
<feature type="region of interest" description="Disordered" evidence="1">
    <location>
        <begin position="237"/>
        <end position="336"/>
    </location>
</feature>
<dbReference type="Proteomes" id="UP000663929">
    <property type="component" value="Chromosome"/>
</dbReference>
<dbReference type="Pfam" id="PF02120">
    <property type="entry name" value="Flg_hook"/>
    <property type="match status" value="1"/>
</dbReference>
<accession>A0A8A4TZV8</accession>
<sequence>MMISAQDSEGAGLKGLFGKKGKAGKTAKGFFFGLLDGAVKAGVKSAGPGGKGEKIAGLGGVGGKAGKEPGKRLGLGTPLEGSSFKVVKRGTVTAEDVLAKLKKLLQGLSREDLAKLDLDEAQLPGHLESLLKKAMAGFGEESPSDAGDEKSKASDKKGPAPLPLSELSAKQEHKSAAVSNPSEKAKAEPAAGGKKGGETLPAFGKEDPVQSKKAGANQEALDTLIAKAKKQAAMQMGGAENGKAGATATGEAVAATAGKKTKNSTAAEVPATQRGEANAKVGVSTGHRDSGSAFPTAGKEAPDQPLGRNVTANAGDTPASRRHAVRGLTGRSANEDLGRFAGTSAKVASDKNADSIFEIGKGEKAAKARGSVKTSDPSPHDARLAIKPSDRGESTPKTLAAKLGAGAVNGLATRTAAEGGETSSGKPEFLQSHGAKVTEVRYEKTAIPTRVKGTGQTTADGKDSSPKSNVGKSSASLKDGIAGEPTESPVPAERKAGIREASRSTDHRGIVRQRPDLQPDAKHVTDSATRKSGEAETSSESRQRFSVDSGKLEKAKVGVAEGTTNRMSKSVEVSGAAAKAETKAEELKAADRRREPDRRSVLRDAPTVAQRTPAGDSPMGGNGFGESLGQRGESPLAQTGRSVGQRVAGGDATHFAAVQNQATQQAAQTGDIGKSAAGGEQSLPQPMFQQLEEGLEEAYLVRPKSVSVQLKPAELGEVRVQVKMEGDQLQAQVEAKSAKTAALIREHQAELEQRMREQGIEFERFEVREDGHDHREENRERRSGQDSSPFADDRYHRSKGERGQRASANRGSSATTESVEEAQPATQPLSTQDPTRPIDVTI</sequence>
<dbReference type="RefSeq" id="WP_237382145.1">
    <property type="nucleotide sequence ID" value="NZ_CP071793.1"/>
</dbReference>
<keyword evidence="3" id="KW-0282">Flagellum</keyword>
<dbReference type="InterPro" id="IPR038610">
    <property type="entry name" value="FliK-like_C_sf"/>
</dbReference>
<feature type="region of interest" description="Disordered" evidence="1">
    <location>
        <begin position="361"/>
        <end position="684"/>
    </location>
</feature>
<feature type="compositionally biased region" description="Basic and acidic residues" evidence="1">
    <location>
        <begin position="378"/>
        <end position="394"/>
    </location>
</feature>
<name>A0A8A4TZV8_SULCO</name>
<feature type="region of interest" description="Disordered" evidence="1">
    <location>
        <begin position="138"/>
        <end position="217"/>
    </location>
</feature>
<dbReference type="KEGG" id="scor:J3U87_06140"/>
<feature type="compositionally biased region" description="Polar residues" evidence="1">
    <location>
        <begin position="824"/>
        <end position="834"/>
    </location>
</feature>
<dbReference type="Gene3D" id="3.30.750.140">
    <property type="match status" value="1"/>
</dbReference>
<feature type="compositionally biased region" description="Basic and acidic residues" evidence="1">
    <location>
        <begin position="791"/>
        <end position="804"/>
    </location>
</feature>
<proteinExistence type="predicted"/>
<gene>
    <name evidence="3" type="ORF">J3U87_06140</name>
</gene>
<organism evidence="3 4">
    <name type="scientific">Sulfidibacter corallicola</name>
    <dbReference type="NCBI Taxonomy" id="2818388"/>
    <lineage>
        <taxon>Bacteria</taxon>
        <taxon>Pseudomonadati</taxon>
        <taxon>Acidobacteriota</taxon>
        <taxon>Holophagae</taxon>
        <taxon>Acanthopleuribacterales</taxon>
        <taxon>Acanthopleuribacteraceae</taxon>
        <taxon>Sulfidibacter</taxon>
    </lineage>
</organism>
<evidence type="ECO:0000256" key="1">
    <source>
        <dbReference type="SAM" id="MobiDB-lite"/>
    </source>
</evidence>
<feature type="compositionally biased region" description="Basic and acidic residues" evidence="1">
    <location>
        <begin position="147"/>
        <end position="158"/>
    </location>
</feature>
<protein>
    <submittedName>
        <fullName evidence="3">Flagellar hook-length control protein FliK</fullName>
    </submittedName>
</protein>
<feature type="compositionally biased region" description="Polar residues" evidence="1">
    <location>
        <begin position="806"/>
        <end position="817"/>
    </location>
</feature>
<keyword evidence="3" id="KW-0969">Cilium</keyword>
<feature type="compositionally biased region" description="Polar residues" evidence="1">
    <location>
        <begin position="466"/>
        <end position="476"/>
    </location>
</feature>
<dbReference type="InterPro" id="IPR021136">
    <property type="entry name" value="Flagellar_hook_control-like_C"/>
</dbReference>
<keyword evidence="3" id="KW-0966">Cell projection</keyword>
<dbReference type="CDD" id="cd17470">
    <property type="entry name" value="T3SS_Flik_C"/>
    <property type="match status" value="1"/>
</dbReference>
<feature type="domain" description="Flagellar hook-length control protein-like C-terminal" evidence="2">
    <location>
        <begin position="703"/>
        <end position="773"/>
    </location>
</feature>
<evidence type="ECO:0000313" key="4">
    <source>
        <dbReference type="Proteomes" id="UP000663929"/>
    </source>
</evidence>
<feature type="compositionally biased region" description="Basic and acidic residues" evidence="1">
    <location>
        <begin position="492"/>
        <end position="556"/>
    </location>
</feature>
<dbReference type="AlphaFoldDB" id="A0A8A4TZV8"/>
<feature type="region of interest" description="Disordered" evidence="1">
    <location>
        <begin position="751"/>
        <end position="842"/>
    </location>
</feature>
<feature type="compositionally biased region" description="Basic and acidic residues" evidence="1">
    <location>
        <begin position="580"/>
        <end position="602"/>
    </location>
</feature>
<dbReference type="EMBL" id="CP071793">
    <property type="protein sequence ID" value="QTD52035.1"/>
    <property type="molecule type" value="Genomic_DNA"/>
</dbReference>